<comment type="caution">
    <text evidence="3">The sequence shown here is derived from an EMBL/GenBank/DDBJ whole genome shotgun (WGS) entry which is preliminary data.</text>
</comment>
<dbReference type="OrthoDB" id="6436818at2759"/>
<feature type="coiled-coil region" evidence="1">
    <location>
        <begin position="3"/>
        <end position="60"/>
    </location>
</feature>
<gene>
    <name evidence="3" type="ORF">AVEN_28611_1</name>
</gene>
<organism evidence="3 4">
    <name type="scientific">Araneus ventricosus</name>
    <name type="common">Orbweaver spider</name>
    <name type="synonym">Epeira ventricosa</name>
    <dbReference type="NCBI Taxonomy" id="182803"/>
    <lineage>
        <taxon>Eukaryota</taxon>
        <taxon>Metazoa</taxon>
        <taxon>Ecdysozoa</taxon>
        <taxon>Arthropoda</taxon>
        <taxon>Chelicerata</taxon>
        <taxon>Arachnida</taxon>
        <taxon>Araneae</taxon>
        <taxon>Araneomorphae</taxon>
        <taxon>Entelegynae</taxon>
        <taxon>Araneoidea</taxon>
        <taxon>Araneidae</taxon>
        <taxon>Araneus</taxon>
    </lineage>
</organism>
<reference evidence="3 4" key="1">
    <citation type="journal article" date="2019" name="Sci. Rep.">
        <title>Orb-weaving spider Araneus ventricosus genome elucidates the spidroin gene catalogue.</title>
        <authorList>
            <person name="Kono N."/>
            <person name="Nakamura H."/>
            <person name="Ohtoshi R."/>
            <person name="Moran D.A.P."/>
            <person name="Shinohara A."/>
            <person name="Yoshida Y."/>
            <person name="Fujiwara M."/>
            <person name="Mori M."/>
            <person name="Tomita M."/>
            <person name="Arakawa K."/>
        </authorList>
    </citation>
    <scope>NUCLEOTIDE SEQUENCE [LARGE SCALE GENOMIC DNA]</scope>
</reference>
<name>A0A4Y2DF71_ARAVE</name>
<dbReference type="GO" id="GO:0003676">
    <property type="term" value="F:nucleic acid binding"/>
    <property type="evidence" value="ECO:0007669"/>
    <property type="project" value="InterPro"/>
</dbReference>
<evidence type="ECO:0000313" key="3">
    <source>
        <dbReference type="EMBL" id="GBM14889.1"/>
    </source>
</evidence>
<dbReference type="PANTHER" id="PTHR47331">
    <property type="entry name" value="PHD-TYPE DOMAIN-CONTAINING PROTEIN"/>
    <property type="match status" value="1"/>
</dbReference>
<dbReference type="InterPro" id="IPR001584">
    <property type="entry name" value="Integrase_cat-core"/>
</dbReference>
<evidence type="ECO:0000259" key="2">
    <source>
        <dbReference type="PROSITE" id="PS50994"/>
    </source>
</evidence>
<proteinExistence type="predicted"/>
<sequence length="578" mass="65575">MKRESELRALELERIKLAQLEKQVELQNGKRDSTKGQGDLDASNKKIENLTKSIKTLTITVPTRAESFNLLFQSLEKAFRTKNVPDSLRRRFYATGRPDFQLNGLYQRISVEVFISDTITTAPVVIPSADVRADMGSQGLKLADTCESGSKVEVLIGSDVFWRIIDAYRVEKINGTVTCVPTIFGFVLRVEIWERCMDWDDDLPEDLRRKWIGWCDEIRMLDEMVIPRNFLQGCGKEMTEVHVFCDATPRVYGASAYLRKRLLRVGGRIRNFNLPDSVKHPLILPKDHPITTMLVKLYQLNYLHAGVQAVHSAMRQVYWIVGVMYSLRKVGRNCVVCARFRSEFSKQIMAYLPSSRVRPGRAFLRSGTDFCGPFLVNPRHGRCIKSMKMYVCIFACLITKALHIELVSDPTIEAFLASFKCFVGRRGKPIELFGDCGTNFVGAKHVLKLRCSEAIGLCLANEGVIWRMNVPSAPHFGGLWEAAVKSMKHHLRRVMGSQFLAQEEFLTVLVEIEAVLYSRLLVAALNDPEDLTVITPGHFLVGEELLRIPEPDLTDQKLPIRDGWKLIVQISVILEILV</sequence>
<dbReference type="InterPro" id="IPR008042">
    <property type="entry name" value="Retrotrans_Pao"/>
</dbReference>
<accession>A0A4Y2DF71</accession>
<dbReference type="PANTHER" id="PTHR47331:SF1">
    <property type="entry name" value="GAG-LIKE PROTEIN"/>
    <property type="match status" value="1"/>
</dbReference>
<feature type="domain" description="Integrase catalytic" evidence="2">
    <location>
        <begin position="355"/>
        <end position="544"/>
    </location>
</feature>
<dbReference type="EMBL" id="BGPR01000350">
    <property type="protein sequence ID" value="GBM14889.1"/>
    <property type="molecule type" value="Genomic_DNA"/>
</dbReference>
<evidence type="ECO:0000256" key="1">
    <source>
        <dbReference type="SAM" id="Coils"/>
    </source>
</evidence>
<dbReference type="SUPFAM" id="SSF53098">
    <property type="entry name" value="Ribonuclease H-like"/>
    <property type="match status" value="1"/>
</dbReference>
<keyword evidence="4" id="KW-1185">Reference proteome</keyword>
<keyword evidence="1" id="KW-0175">Coiled coil</keyword>
<dbReference type="Proteomes" id="UP000499080">
    <property type="component" value="Unassembled WGS sequence"/>
</dbReference>
<protein>
    <recommendedName>
        <fullName evidence="2">Integrase catalytic domain-containing protein</fullName>
    </recommendedName>
</protein>
<dbReference type="InterPro" id="IPR012337">
    <property type="entry name" value="RNaseH-like_sf"/>
</dbReference>
<dbReference type="InterPro" id="IPR036397">
    <property type="entry name" value="RNaseH_sf"/>
</dbReference>
<evidence type="ECO:0000313" key="4">
    <source>
        <dbReference type="Proteomes" id="UP000499080"/>
    </source>
</evidence>
<dbReference type="GO" id="GO:0015074">
    <property type="term" value="P:DNA integration"/>
    <property type="evidence" value="ECO:0007669"/>
    <property type="project" value="InterPro"/>
</dbReference>
<dbReference type="AlphaFoldDB" id="A0A4Y2DF71"/>
<dbReference type="PROSITE" id="PS50994">
    <property type="entry name" value="INTEGRASE"/>
    <property type="match status" value="1"/>
</dbReference>
<dbReference type="Gene3D" id="3.30.420.10">
    <property type="entry name" value="Ribonuclease H-like superfamily/Ribonuclease H"/>
    <property type="match status" value="1"/>
</dbReference>
<dbReference type="Pfam" id="PF05380">
    <property type="entry name" value="Peptidase_A17"/>
    <property type="match status" value="1"/>
</dbReference>